<dbReference type="GO" id="GO:0006364">
    <property type="term" value="P:rRNA processing"/>
    <property type="evidence" value="ECO:0007669"/>
    <property type="project" value="UniProtKB-UniRule"/>
</dbReference>
<comment type="caution">
    <text evidence="8">The sequence shown here is derived from an EMBL/GenBank/DDBJ whole genome shotgun (WGS) entry which is preliminary data.</text>
</comment>
<evidence type="ECO:0000256" key="6">
    <source>
        <dbReference type="SAM" id="MobiDB-lite"/>
    </source>
</evidence>
<reference evidence="8 9" key="1">
    <citation type="submission" date="2017-11" db="EMBL/GenBank/DDBJ databases">
        <title>De novo assembly and phasing of dikaryotic genomes from two isolates of Puccinia coronata f. sp. avenae, the causal agent of oat crown rust.</title>
        <authorList>
            <person name="Miller M.E."/>
            <person name="Zhang Y."/>
            <person name="Omidvar V."/>
            <person name="Sperschneider J."/>
            <person name="Schwessinger B."/>
            <person name="Raley C."/>
            <person name="Palmer J.M."/>
            <person name="Garnica D."/>
            <person name="Upadhyaya N."/>
            <person name="Rathjen J."/>
            <person name="Taylor J.M."/>
            <person name="Park R.F."/>
            <person name="Dodds P.N."/>
            <person name="Hirsch C.D."/>
            <person name="Kianian S.F."/>
            <person name="Figueroa M."/>
        </authorList>
    </citation>
    <scope>NUCLEOTIDE SEQUENCE [LARGE SCALE GENOMIC DNA]</scope>
    <source>
        <strain evidence="8">12SD80</strain>
    </source>
</reference>
<evidence type="ECO:0000313" key="8">
    <source>
        <dbReference type="EMBL" id="PLW40414.1"/>
    </source>
</evidence>
<dbReference type="InterPro" id="IPR024679">
    <property type="entry name" value="Ipi1_N"/>
</dbReference>
<evidence type="ECO:0000256" key="1">
    <source>
        <dbReference type="ARBA" id="ARBA00002355"/>
    </source>
</evidence>
<dbReference type="SUPFAM" id="SSF48371">
    <property type="entry name" value="ARM repeat"/>
    <property type="match status" value="1"/>
</dbReference>
<evidence type="ECO:0000259" key="7">
    <source>
        <dbReference type="Pfam" id="PF12333"/>
    </source>
</evidence>
<dbReference type="GO" id="GO:0120330">
    <property type="term" value="C:rixosome complex"/>
    <property type="evidence" value="ECO:0007669"/>
    <property type="project" value="UniProtKB-UniRule"/>
</dbReference>
<keyword evidence="5" id="KW-0698">rRNA processing</keyword>
<evidence type="ECO:0000256" key="4">
    <source>
        <dbReference type="ARBA" id="ARBA00023242"/>
    </source>
</evidence>
<evidence type="ECO:0000256" key="2">
    <source>
        <dbReference type="ARBA" id="ARBA00004123"/>
    </source>
</evidence>
<dbReference type="GO" id="GO:0005634">
    <property type="term" value="C:nucleus"/>
    <property type="evidence" value="ECO:0007669"/>
    <property type="project" value="UniProtKB-SubCell"/>
</dbReference>
<dbReference type="PANTHER" id="PTHR16056">
    <property type="entry name" value="REGULATOR OF MICROTUBULE DYNAMICS PROTEIN"/>
    <property type="match status" value="1"/>
</dbReference>
<sequence>MPKSQKQKKAKAADFTKAKLKLGKGKQAANNATNTSYSSKVIALPNQKIRTENTSIPTTKSNLTLDDLIVRLRHYSANTRKDALLGLRELLEAHRTIWRLNLGTVIHSCASLISDENAGVRKALKTFFSWFLPRVELSLLKPFCSVIIFFAGSALSHIFADIRVDAIYIIDILLDVAPDCVVAGWPCDQRADLQLDNGTSRQSTNLPQQPGPRLLQLYLSLLSIGSDSAAPGLSSTSSNQLSGNSKLVVMKSLARFIGAASSLEDQHAAQTSMPLWIFRSAFRKERDFDAFRGLLADPPAQDDSASTGGIVDAQNHSSTNSHMFERFTEAFLESDDFAQEKMANPPGLCAESTGPSNPPTSTHPTPDSSLHLLRAMHPVLLSLFLDTAPTAFQSELSSTAASVTKSSSTASVSPSLELVNCVVTCLHRLWQATMAAGLSIETKDVKSLDIILTKMSPYFVFGADDITAQGTELKRLLQHLNLMYCDLVSLLALVKPDGNNNTVAIQLNRVGNYITRLLENKVISLNSNVGTMNPEAYRGLFPIVWSLLRHDLIQRENPNAERETWASRVVEAFIDHLNDLSPNSELKYLGVNFLARLCIMDDLPGCQLACELDVLSPETQEKLQQWLLGLPKLLWQLGSKNPRTSHLVLSFLHRVVSRPMMFFEKCLADLPPLLVPFFSIVNPFTGRTIPGPYSRLPPSCRKLSEAICWYLLHLPDSLPRSDPLKSALQICNPSFEQSLVCSS</sequence>
<feature type="compositionally biased region" description="Low complexity" evidence="6">
    <location>
        <begin position="352"/>
        <end position="368"/>
    </location>
</feature>
<comment type="similarity">
    <text evidence="3 5">Belongs to the IPI1/TEX10 family.</text>
</comment>
<gene>
    <name evidence="8" type="ORF">PCASD_10405</name>
</gene>
<dbReference type="AlphaFoldDB" id="A0A2N5URN3"/>
<comment type="function">
    <text evidence="1 5">Component of the RIX1 complex required for processing of ITS2 sequences from 35S pre-rRNA.</text>
</comment>
<dbReference type="InterPro" id="IPR016024">
    <property type="entry name" value="ARM-type_fold"/>
</dbReference>
<dbReference type="Pfam" id="PF12333">
    <property type="entry name" value="Ipi1_N"/>
    <property type="match status" value="1"/>
</dbReference>
<evidence type="ECO:0000313" key="9">
    <source>
        <dbReference type="Proteomes" id="UP000235392"/>
    </source>
</evidence>
<evidence type="ECO:0000256" key="3">
    <source>
        <dbReference type="ARBA" id="ARBA00006427"/>
    </source>
</evidence>
<proteinExistence type="inferred from homology"/>
<feature type="region of interest" description="Disordered" evidence="6">
    <location>
        <begin position="342"/>
        <end position="368"/>
    </location>
</feature>
<evidence type="ECO:0000256" key="5">
    <source>
        <dbReference type="RuleBase" id="RU368021"/>
    </source>
</evidence>
<comment type="subcellular location">
    <subcellularLocation>
        <location evidence="2 5">Nucleus</location>
    </subcellularLocation>
</comment>
<comment type="subunit">
    <text evidence="5">Component of the RIX1 complex.</text>
</comment>
<dbReference type="EMBL" id="PGCI01000102">
    <property type="protein sequence ID" value="PLW40414.1"/>
    <property type="molecule type" value="Genomic_DNA"/>
</dbReference>
<dbReference type="PANTHER" id="PTHR16056:SF2">
    <property type="entry name" value="TESTIS-EXPRESSED PROTEIN 10"/>
    <property type="match status" value="1"/>
</dbReference>
<organism evidence="8 9">
    <name type="scientific">Puccinia coronata f. sp. avenae</name>
    <dbReference type="NCBI Taxonomy" id="200324"/>
    <lineage>
        <taxon>Eukaryota</taxon>
        <taxon>Fungi</taxon>
        <taxon>Dikarya</taxon>
        <taxon>Basidiomycota</taxon>
        <taxon>Pucciniomycotina</taxon>
        <taxon>Pucciniomycetes</taxon>
        <taxon>Pucciniales</taxon>
        <taxon>Pucciniaceae</taxon>
        <taxon>Puccinia</taxon>
    </lineage>
</organism>
<keyword evidence="4 5" id="KW-0539">Nucleus</keyword>
<keyword evidence="5" id="KW-0690">Ribosome biogenesis</keyword>
<feature type="domain" description="Pre-rRNA-processing protein Ipi1 N-terminal" evidence="7">
    <location>
        <begin position="139"/>
        <end position="257"/>
    </location>
</feature>
<accession>A0A2N5URN3</accession>
<name>A0A2N5URN3_9BASI</name>
<dbReference type="Proteomes" id="UP000235392">
    <property type="component" value="Unassembled WGS sequence"/>
</dbReference>
<protein>
    <recommendedName>
        <fullName evidence="5">Pre-rRNA-processing protein</fullName>
    </recommendedName>
</protein>